<comment type="caution">
    <text evidence="1">The sequence shown here is derived from an EMBL/GenBank/DDBJ whole genome shotgun (WGS) entry which is preliminary data.</text>
</comment>
<dbReference type="RefSeq" id="WP_313875443.1">
    <property type="nucleotide sequence ID" value="NZ_JAVBIK010000001.1"/>
</dbReference>
<sequence length="85" mass="9028">MMSELQQTLLLALYREAKPVSLPKLGKQLGLSGSVVMRALATLGDASIAGQPGPGWVRLDMADARWTASLTEAGRIQCAEHDHAA</sequence>
<evidence type="ECO:0000313" key="2">
    <source>
        <dbReference type="Proteomes" id="UP001321700"/>
    </source>
</evidence>
<dbReference type="InterPro" id="IPR036390">
    <property type="entry name" value="WH_DNA-bd_sf"/>
</dbReference>
<dbReference type="Proteomes" id="UP001321700">
    <property type="component" value="Unassembled WGS sequence"/>
</dbReference>
<dbReference type="Gene3D" id="1.10.10.10">
    <property type="entry name" value="Winged helix-like DNA-binding domain superfamily/Winged helix DNA-binding domain"/>
    <property type="match status" value="1"/>
</dbReference>
<dbReference type="EMBL" id="JAVBIK010000001">
    <property type="protein sequence ID" value="MDT7519784.1"/>
    <property type="molecule type" value="Genomic_DNA"/>
</dbReference>
<evidence type="ECO:0000313" key="1">
    <source>
        <dbReference type="EMBL" id="MDT7519784.1"/>
    </source>
</evidence>
<accession>A0ABU3KPR0</accession>
<organism evidence="1 2">
    <name type="scientific">Rhodoferax potami</name>
    <dbReference type="NCBI Taxonomy" id="3068338"/>
    <lineage>
        <taxon>Bacteria</taxon>
        <taxon>Pseudomonadati</taxon>
        <taxon>Pseudomonadota</taxon>
        <taxon>Betaproteobacteria</taxon>
        <taxon>Burkholderiales</taxon>
        <taxon>Comamonadaceae</taxon>
        <taxon>Rhodoferax</taxon>
    </lineage>
</organism>
<dbReference type="InterPro" id="IPR036388">
    <property type="entry name" value="WH-like_DNA-bd_sf"/>
</dbReference>
<gene>
    <name evidence="1" type="ORF">RAE19_13875</name>
</gene>
<proteinExistence type="predicted"/>
<name>A0ABU3KPR0_9BURK</name>
<protein>
    <submittedName>
        <fullName evidence="1">HTH domain-containing protein</fullName>
    </submittedName>
</protein>
<dbReference type="SUPFAM" id="SSF46785">
    <property type="entry name" value="Winged helix' DNA-binding domain"/>
    <property type="match status" value="1"/>
</dbReference>
<keyword evidence="2" id="KW-1185">Reference proteome</keyword>
<reference evidence="1 2" key="1">
    <citation type="submission" date="2023-08" db="EMBL/GenBank/DDBJ databases">
        <title>Rhodoferax potami sp. nov. and Rhodoferax mekongensis sp. nov., isolated from the Mekong River in Thailand.</title>
        <authorList>
            <person name="Kitikhun S."/>
            <person name="Charoenyingcharoen P."/>
            <person name="Siriarchawattana P."/>
            <person name="Likhitrattanapisal S."/>
            <person name="Nilsakha T."/>
            <person name="Chanpet A."/>
            <person name="Rattanawaree P."/>
            <person name="Ingsriswang S."/>
        </authorList>
    </citation>
    <scope>NUCLEOTIDE SEQUENCE [LARGE SCALE GENOMIC DNA]</scope>
    <source>
        <strain evidence="1 2">TBRC 17660</strain>
    </source>
</reference>